<dbReference type="Proteomes" id="UP000516437">
    <property type="component" value="Chromosome 2"/>
</dbReference>
<reference evidence="2 3" key="1">
    <citation type="journal article" date="2019" name="Plant Biotechnol. J.">
        <title>The red bayberry genome and genetic basis of sex determination.</title>
        <authorList>
            <person name="Jia H.M."/>
            <person name="Jia H.J."/>
            <person name="Cai Q.L."/>
            <person name="Wang Y."/>
            <person name="Zhao H.B."/>
            <person name="Yang W.F."/>
            <person name="Wang G.Y."/>
            <person name="Li Y.H."/>
            <person name="Zhan D.L."/>
            <person name="Shen Y.T."/>
            <person name="Niu Q.F."/>
            <person name="Chang L."/>
            <person name="Qiu J."/>
            <person name="Zhao L."/>
            <person name="Xie H.B."/>
            <person name="Fu W.Y."/>
            <person name="Jin J."/>
            <person name="Li X.W."/>
            <person name="Jiao Y."/>
            <person name="Zhou C.C."/>
            <person name="Tu T."/>
            <person name="Chai C.Y."/>
            <person name="Gao J.L."/>
            <person name="Fan L.J."/>
            <person name="van de Weg E."/>
            <person name="Wang J.Y."/>
            <person name="Gao Z.S."/>
        </authorList>
    </citation>
    <scope>NUCLEOTIDE SEQUENCE [LARGE SCALE GENOMIC DNA]</scope>
    <source>
        <tissue evidence="2">Leaves</tissue>
    </source>
</reference>
<protein>
    <submittedName>
        <fullName evidence="2">Uncharacterized protein</fullName>
    </submittedName>
</protein>
<sequence length="130" mass="13155">MGIDGDLGASSRLRDNDDVGLGGNEDGRDMGADVALGGNEDGEAIGIEGDLGGMGLGGGGTIGENVEKLTRGNAMDGLLSGAKTVAEGGGSARTRTQNIPRQRNDAKSSRESGLRNAALRDTQIQENQGN</sequence>
<comment type="caution">
    <text evidence="2">The sequence shown here is derived from an EMBL/GenBank/DDBJ whole genome shotgun (WGS) entry which is preliminary data.</text>
</comment>
<accession>A0A6A1WGK7</accession>
<name>A0A6A1WGK7_9ROSI</name>
<organism evidence="2 3">
    <name type="scientific">Morella rubra</name>
    <name type="common">Chinese bayberry</name>
    <dbReference type="NCBI Taxonomy" id="262757"/>
    <lineage>
        <taxon>Eukaryota</taxon>
        <taxon>Viridiplantae</taxon>
        <taxon>Streptophyta</taxon>
        <taxon>Embryophyta</taxon>
        <taxon>Tracheophyta</taxon>
        <taxon>Spermatophyta</taxon>
        <taxon>Magnoliopsida</taxon>
        <taxon>eudicotyledons</taxon>
        <taxon>Gunneridae</taxon>
        <taxon>Pentapetalae</taxon>
        <taxon>rosids</taxon>
        <taxon>fabids</taxon>
        <taxon>Fagales</taxon>
        <taxon>Myricaceae</taxon>
        <taxon>Morella</taxon>
    </lineage>
</organism>
<evidence type="ECO:0000313" key="3">
    <source>
        <dbReference type="Proteomes" id="UP000516437"/>
    </source>
</evidence>
<feature type="region of interest" description="Disordered" evidence="1">
    <location>
        <begin position="1"/>
        <end position="41"/>
    </location>
</feature>
<dbReference type="EMBL" id="RXIC02000020">
    <property type="protein sequence ID" value="KAB1223516.1"/>
    <property type="molecule type" value="Genomic_DNA"/>
</dbReference>
<keyword evidence="3" id="KW-1185">Reference proteome</keyword>
<evidence type="ECO:0000256" key="1">
    <source>
        <dbReference type="SAM" id="MobiDB-lite"/>
    </source>
</evidence>
<feature type="compositionally biased region" description="Basic and acidic residues" evidence="1">
    <location>
        <begin position="102"/>
        <end position="113"/>
    </location>
</feature>
<feature type="region of interest" description="Disordered" evidence="1">
    <location>
        <begin position="83"/>
        <end position="130"/>
    </location>
</feature>
<dbReference type="AlphaFoldDB" id="A0A6A1WGK7"/>
<evidence type="ECO:0000313" key="2">
    <source>
        <dbReference type="EMBL" id="KAB1223516.1"/>
    </source>
</evidence>
<gene>
    <name evidence="2" type="ORF">CJ030_MR2G011259</name>
</gene>
<proteinExistence type="predicted"/>